<gene>
    <name evidence="1" type="ORF">IE4872_PD01752</name>
</gene>
<proteinExistence type="predicted"/>
<geneLocation type="plasmid" evidence="2">
    <name>prgalie4872d</name>
</geneLocation>
<dbReference type="EMBL" id="CP017105">
    <property type="protein sequence ID" value="APO72271.1"/>
    <property type="molecule type" value="Genomic_DNA"/>
</dbReference>
<organism evidence="1 2">
    <name type="scientific">Rhizobium gallicum</name>
    <dbReference type="NCBI Taxonomy" id="56730"/>
    <lineage>
        <taxon>Bacteria</taxon>
        <taxon>Pseudomonadati</taxon>
        <taxon>Pseudomonadota</taxon>
        <taxon>Alphaproteobacteria</taxon>
        <taxon>Hyphomicrobiales</taxon>
        <taxon>Rhizobiaceae</taxon>
        <taxon>Rhizobium/Agrobacterium group</taxon>
        <taxon>Rhizobium</taxon>
    </lineage>
</organism>
<reference evidence="1 2" key="1">
    <citation type="submission" date="2016-09" db="EMBL/GenBank/DDBJ databases">
        <title>The complete genome sequences of Rhizobium gallicum, symbiovars gallicum and phaseoli, symbionts associated to common bean (Phaseolus vulgaris).</title>
        <authorList>
            <person name="Bustos P."/>
            <person name="Santamaria R.I."/>
            <person name="Perez-Carrascal O.M."/>
            <person name="Juarez S."/>
            <person name="Lozano L."/>
            <person name="Martinez-Flores I."/>
            <person name="Martinez-Romero E."/>
            <person name="Cevallos M."/>
            <person name="Romero D."/>
            <person name="Davila G."/>
            <person name="Gonzalez V."/>
        </authorList>
    </citation>
    <scope>NUCLEOTIDE SEQUENCE [LARGE SCALE GENOMIC DNA]</scope>
    <source>
        <strain evidence="1 2">IE4872</strain>
        <plasmid evidence="2">prgalie4872d</plasmid>
    </source>
</reference>
<dbReference type="AlphaFoldDB" id="A0A1L5NWL8"/>
<evidence type="ECO:0000313" key="1">
    <source>
        <dbReference type="EMBL" id="APO72271.1"/>
    </source>
</evidence>
<accession>A0A1L5NWL8</accession>
<sequence length="59" mass="6092">MHDGFEGSVFARNIGNARMIVVADDGDATRGKGGASNHRLVASDLDASTAPLFEIAVCS</sequence>
<keyword evidence="1" id="KW-0614">Plasmid</keyword>
<dbReference type="Proteomes" id="UP000184749">
    <property type="component" value="Plasmid pRgalIE4872d"/>
</dbReference>
<name>A0A1L5NWL8_9HYPH</name>
<protein>
    <submittedName>
        <fullName evidence="1">Uncharacterized protein</fullName>
    </submittedName>
</protein>
<evidence type="ECO:0000313" key="2">
    <source>
        <dbReference type="Proteomes" id="UP000184749"/>
    </source>
</evidence>